<dbReference type="Pfam" id="PF11951">
    <property type="entry name" value="Fungal_trans_2"/>
    <property type="match status" value="1"/>
</dbReference>
<reference evidence="8 9" key="1">
    <citation type="submission" date="2015-10" db="EMBL/GenBank/DDBJ databases">
        <title>Full genome of DAOMC 229536 Phialocephala scopiformis, a fungal endophyte of spruce producing the potent anti-insectan compound rugulosin.</title>
        <authorList>
            <consortium name="DOE Joint Genome Institute"/>
            <person name="Walker A.K."/>
            <person name="Frasz S.L."/>
            <person name="Seifert K.A."/>
            <person name="Miller J.D."/>
            <person name="Mondo S.J."/>
            <person name="Labutti K."/>
            <person name="Lipzen A."/>
            <person name="Dockter R."/>
            <person name="Kennedy M."/>
            <person name="Grigoriev I.V."/>
            <person name="Spatafora J.W."/>
        </authorList>
    </citation>
    <scope>NUCLEOTIDE SEQUENCE [LARGE SCALE GENOMIC DNA]</scope>
    <source>
        <strain evidence="8 9">CBS 120377</strain>
    </source>
</reference>
<dbReference type="AlphaFoldDB" id="A0A194XHD7"/>
<dbReference type="OrthoDB" id="416217at2759"/>
<keyword evidence="5" id="KW-0804">Transcription</keyword>
<dbReference type="Pfam" id="PF00172">
    <property type="entry name" value="Zn_clus"/>
    <property type="match status" value="1"/>
</dbReference>
<dbReference type="InParanoid" id="A0A194XHD7"/>
<dbReference type="GO" id="GO:0000981">
    <property type="term" value="F:DNA-binding transcription factor activity, RNA polymerase II-specific"/>
    <property type="evidence" value="ECO:0007669"/>
    <property type="project" value="InterPro"/>
</dbReference>
<keyword evidence="9" id="KW-1185">Reference proteome</keyword>
<dbReference type="InterPro" id="IPR001138">
    <property type="entry name" value="Zn2Cys6_DnaBD"/>
</dbReference>
<dbReference type="SMART" id="SM00066">
    <property type="entry name" value="GAL4"/>
    <property type="match status" value="1"/>
</dbReference>
<keyword evidence="4" id="KW-0238">DNA-binding</keyword>
<keyword evidence="6" id="KW-0539">Nucleus</keyword>
<dbReference type="PROSITE" id="PS00463">
    <property type="entry name" value="ZN2_CY6_FUNGAL_1"/>
    <property type="match status" value="1"/>
</dbReference>
<dbReference type="Proteomes" id="UP000070700">
    <property type="component" value="Unassembled WGS sequence"/>
</dbReference>
<evidence type="ECO:0000313" key="9">
    <source>
        <dbReference type="Proteomes" id="UP000070700"/>
    </source>
</evidence>
<evidence type="ECO:0000256" key="3">
    <source>
        <dbReference type="ARBA" id="ARBA00023015"/>
    </source>
</evidence>
<dbReference type="PANTHER" id="PTHR36206">
    <property type="entry name" value="ASPERCRYPTIN BIOSYNTHESIS CLUSTER-SPECIFIC TRANSCRIPTION REGULATOR ATNN-RELATED"/>
    <property type="match status" value="1"/>
</dbReference>
<gene>
    <name evidence="8" type="ORF">LY89DRAFT_730888</name>
</gene>
<evidence type="ECO:0000256" key="5">
    <source>
        <dbReference type="ARBA" id="ARBA00023163"/>
    </source>
</evidence>
<sequence>MKRARPGARGVSKVKTGCRTCRIRRKKCDEIKPACSQCVNTQRTCDFLSLSPKVEQRSCVALNHLEVLHFDYFKNVCAPEFSLYFEDPLWEGIVLQAALKEPCIQYAILAIGSLSRSQLVPESWHDAVQYSTGQYNLAIWVLRKNLDMSGSCELAVLATILFIAIEMLQRHGNQVVTLLHFSSELLRNKSDDDLKYLRTALSQISTQLSAFLDLDGSASLVRANTAFTLRYNEIS</sequence>
<keyword evidence="1" id="KW-0479">Metal-binding</keyword>
<evidence type="ECO:0000259" key="7">
    <source>
        <dbReference type="PROSITE" id="PS50048"/>
    </source>
</evidence>
<dbReference type="InterPro" id="IPR036864">
    <property type="entry name" value="Zn2-C6_fun-type_DNA-bd_sf"/>
</dbReference>
<keyword evidence="2" id="KW-0862">Zinc</keyword>
<dbReference type="GO" id="GO:0003677">
    <property type="term" value="F:DNA binding"/>
    <property type="evidence" value="ECO:0007669"/>
    <property type="project" value="UniProtKB-KW"/>
</dbReference>
<evidence type="ECO:0000256" key="4">
    <source>
        <dbReference type="ARBA" id="ARBA00023125"/>
    </source>
</evidence>
<dbReference type="Gene3D" id="4.10.240.10">
    <property type="entry name" value="Zn(2)-C6 fungal-type DNA-binding domain"/>
    <property type="match status" value="1"/>
</dbReference>
<proteinExistence type="predicted"/>
<evidence type="ECO:0000313" key="8">
    <source>
        <dbReference type="EMBL" id="KUJ19625.1"/>
    </source>
</evidence>
<dbReference type="PANTHER" id="PTHR36206:SF4">
    <property type="entry name" value="HYPOTHETICAL CONSERVED PROTEIN (EUROFUNG)-RELATED"/>
    <property type="match status" value="1"/>
</dbReference>
<dbReference type="GO" id="GO:0008270">
    <property type="term" value="F:zinc ion binding"/>
    <property type="evidence" value="ECO:0007669"/>
    <property type="project" value="InterPro"/>
</dbReference>
<dbReference type="EMBL" id="KQ947410">
    <property type="protein sequence ID" value="KUJ19625.1"/>
    <property type="molecule type" value="Genomic_DNA"/>
</dbReference>
<dbReference type="InterPro" id="IPR021858">
    <property type="entry name" value="Fun_TF"/>
</dbReference>
<protein>
    <recommendedName>
        <fullName evidence="7">Zn(2)-C6 fungal-type domain-containing protein</fullName>
    </recommendedName>
</protein>
<dbReference type="GeneID" id="28829248"/>
<dbReference type="RefSeq" id="XP_018073980.1">
    <property type="nucleotide sequence ID" value="XM_018219522.1"/>
</dbReference>
<accession>A0A194XHD7</accession>
<dbReference type="InterPro" id="IPR052360">
    <property type="entry name" value="Transcr_Regulatory_Proteins"/>
</dbReference>
<keyword evidence="3" id="KW-0805">Transcription regulation</keyword>
<name>A0A194XHD7_MOLSC</name>
<evidence type="ECO:0000256" key="1">
    <source>
        <dbReference type="ARBA" id="ARBA00022723"/>
    </source>
</evidence>
<organism evidence="8 9">
    <name type="scientific">Mollisia scopiformis</name>
    <name type="common">Conifer needle endophyte fungus</name>
    <name type="synonym">Phialocephala scopiformis</name>
    <dbReference type="NCBI Taxonomy" id="149040"/>
    <lineage>
        <taxon>Eukaryota</taxon>
        <taxon>Fungi</taxon>
        <taxon>Dikarya</taxon>
        <taxon>Ascomycota</taxon>
        <taxon>Pezizomycotina</taxon>
        <taxon>Leotiomycetes</taxon>
        <taxon>Helotiales</taxon>
        <taxon>Mollisiaceae</taxon>
        <taxon>Mollisia</taxon>
    </lineage>
</organism>
<feature type="domain" description="Zn(2)-C6 fungal-type" evidence="7">
    <location>
        <begin position="17"/>
        <end position="47"/>
    </location>
</feature>
<dbReference type="SUPFAM" id="SSF57701">
    <property type="entry name" value="Zn2/Cys6 DNA-binding domain"/>
    <property type="match status" value="1"/>
</dbReference>
<dbReference type="KEGG" id="psco:LY89DRAFT_730888"/>
<evidence type="ECO:0000256" key="2">
    <source>
        <dbReference type="ARBA" id="ARBA00022833"/>
    </source>
</evidence>
<evidence type="ECO:0000256" key="6">
    <source>
        <dbReference type="ARBA" id="ARBA00023242"/>
    </source>
</evidence>
<dbReference type="CDD" id="cd00067">
    <property type="entry name" value="GAL4"/>
    <property type="match status" value="1"/>
</dbReference>
<dbReference type="PROSITE" id="PS50048">
    <property type="entry name" value="ZN2_CY6_FUNGAL_2"/>
    <property type="match status" value="1"/>
</dbReference>